<dbReference type="InterPro" id="IPR003399">
    <property type="entry name" value="Mce/MlaD"/>
</dbReference>
<protein>
    <submittedName>
        <fullName evidence="3">Phospholipid/cholesterol/gamma-HCH transport system substrate-binding protein</fullName>
    </submittedName>
</protein>
<comment type="caution">
    <text evidence="3">The sequence shown here is derived from an EMBL/GenBank/DDBJ whole genome shotgun (WGS) entry which is preliminary data.</text>
</comment>
<feature type="domain" description="Mammalian cell entry C-terminal" evidence="2">
    <location>
        <begin position="128"/>
        <end position="299"/>
    </location>
</feature>
<dbReference type="Proteomes" id="UP001206128">
    <property type="component" value="Unassembled WGS sequence"/>
</dbReference>
<gene>
    <name evidence="3" type="ORF">LX83_002727</name>
</gene>
<dbReference type="AlphaFoldDB" id="A0AAE3GGU2"/>
<dbReference type="Pfam" id="PF11887">
    <property type="entry name" value="Mce4_CUP1"/>
    <property type="match status" value="1"/>
</dbReference>
<reference evidence="3" key="1">
    <citation type="submission" date="2022-06" db="EMBL/GenBank/DDBJ databases">
        <title>Genomic Encyclopedia of Archaeal and Bacterial Type Strains, Phase II (KMG-II): from individual species to whole genera.</title>
        <authorList>
            <person name="Goeker M."/>
        </authorList>
    </citation>
    <scope>NUCLEOTIDE SEQUENCE</scope>
    <source>
        <strain evidence="3">DSM 43935</strain>
    </source>
</reference>
<evidence type="ECO:0000313" key="3">
    <source>
        <dbReference type="EMBL" id="MCP2165868.1"/>
    </source>
</evidence>
<accession>A0AAE3GGU2</accession>
<dbReference type="InterPro" id="IPR005693">
    <property type="entry name" value="Mce"/>
</dbReference>
<dbReference type="GO" id="GO:0005576">
    <property type="term" value="C:extracellular region"/>
    <property type="evidence" value="ECO:0007669"/>
    <property type="project" value="TreeGrafter"/>
</dbReference>
<dbReference type="Pfam" id="PF02470">
    <property type="entry name" value="MlaD"/>
    <property type="match status" value="1"/>
</dbReference>
<dbReference type="PANTHER" id="PTHR33371:SF17">
    <property type="entry name" value="MCE-FAMILY PROTEIN MCE1B"/>
    <property type="match status" value="1"/>
</dbReference>
<organism evidence="3 4">
    <name type="scientific">Goodfellowiella coeruleoviolacea</name>
    <dbReference type="NCBI Taxonomy" id="334858"/>
    <lineage>
        <taxon>Bacteria</taxon>
        <taxon>Bacillati</taxon>
        <taxon>Actinomycetota</taxon>
        <taxon>Actinomycetes</taxon>
        <taxon>Pseudonocardiales</taxon>
        <taxon>Pseudonocardiaceae</taxon>
        <taxon>Goodfellowiella</taxon>
    </lineage>
</organism>
<dbReference type="InterPro" id="IPR024516">
    <property type="entry name" value="Mce_C"/>
</dbReference>
<dbReference type="InterPro" id="IPR052336">
    <property type="entry name" value="MlaD_Phospholipid_Transporter"/>
</dbReference>
<sequence>MSREHRGATSIAGPLVKLVVFAVVTVLATAALAVTIANVDLRDSVTYRARFSDATLLNEGDDVRIAGVRVGQVERVSVADRRQAEVEFSVDGDRTLPASVTATIKYRNLVGQRYIALEQGEPGPVNAVLPPGGVIPLEHTRPALDLTVLFDGFRPLFQALSPDDVNTLSHEIIQVLQGEGGTVDSLLAHTASLTATLAGKDQVIGEVITNLNAVLDTVNGHTEQLSALISTVQQLVSGLAADREPIGDAVAALAGLTDTTAGLLEQGRQPLKDDIAALGEVSRNLADSEAVVDGVLRHLPGKVETITRTATYGSWFNFFLCEAGGSVAVSPIISQPVTLTPLPVTQSRCRS</sequence>
<dbReference type="RefSeq" id="WP_253771207.1">
    <property type="nucleotide sequence ID" value="NZ_JAMTCK010000006.1"/>
</dbReference>
<evidence type="ECO:0000313" key="4">
    <source>
        <dbReference type="Proteomes" id="UP001206128"/>
    </source>
</evidence>
<evidence type="ECO:0000259" key="2">
    <source>
        <dbReference type="Pfam" id="PF11887"/>
    </source>
</evidence>
<dbReference type="GO" id="GO:0051701">
    <property type="term" value="P:biological process involved in interaction with host"/>
    <property type="evidence" value="ECO:0007669"/>
    <property type="project" value="TreeGrafter"/>
</dbReference>
<keyword evidence="4" id="KW-1185">Reference proteome</keyword>
<dbReference type="NCBIfam" id="TIGR00996">
    <property type="entry name" value="Mtu_fam_mce"/>
    <property type="match status" value="1"/>
</dbReference>
<name>A0AAE3GGU2_9PSEU</name>
<dbReference type="EMBL" id="JAMTCK010000006">
    <property type="protein sequence ID" value="MCP2165868.1"/>
    <property type="molecule type" value="Genomic_DNA"/>
</dbReference>
<proteinExistence type="predicted"/>
<dbReference type="PANTHER" id="PTHR33371">
    <property type="entry name" value="INTERMEMBRANE PHOSPHOLIPID TRANSPORT SYSTEM BINDING PROTEIN MLAD-RELATED"/>
    <property type="match status" value="1"/>
</dbReference>
<evidence type="ECO:0000259" key="1">
    <source>
        <dbReference type="Pfam" id="PF02470"/>
    </source>
</evidence>
<feature type="domain" description="Mce/MlaD" evidence="1">
    <location>
        <begin position="44"/>
        <end position="120"/>
    </location>
</feature>